<evidence type="ECO:0000313" key="3">
    <source>
        <dbReference type="EMBL" id="BAU30908.1"/>
    </source>
</evidence>
<feature type="transmembrane region" description="Helical" evidence="2">
    <location>
        <begin position="24"/>
        <end position="47"/>
    </location>
</feature>
<evidence type="ECO:0000256" key="2">
    <source>
        <dbReference type="SAM" id="Phobius"/>
    </source>
</evidence>
<dbReference type="OrthoDB" id="5125407at2"/>
<dbReference type="AlphaFoldDB" id="A0A0U5BJX1"/>
<protein>
    <recommendedName>
        <fullName evidence="5">Potassium transporter Trk</fullName>
    </recommendedName>
</protein>
<feature type="compositionally biased region" description="Low complexity" evidence="1">
    <location>
        <begin position="120"/>
        <end position="130"/>
    </location>
</feature>
<evidence type="ECO:0008006" key="5">
    <source>
        <dbReference type="Google" id="ProtNLM"/>
    </source>
</evidence>
<feature type="region of interest" description="Disordered" evidence="1">
    <location>
        <begin position="99"/>
        <end position="136"/>
    </location>
</feature>
<feature type="transmembrane region" description="Helical" evidence="2">
    <location>
        <begin position="59"/>
        <end position="82"/>
    </location>
</feature>
<keyword evidence="2" id="KW-1133">Transmembrane helix</keyword>
<evidence type="ECO:0000256" key="1">
    <source>
        <dbReference type="SAM" id="MobiDB-lite"/>
    </source>
</evidence>
<accession>A0A0U5BJX1</accession>
<organism evidence="3 4">
    <name type="scientific">Microcella alkaliphila</name>
    <dbReference type="NCBI Taxonomy" id="279828"/>
    <lineage>
        <taxon>Bacteria</taxon>
        <taxon>Bacillati</taxon>
        <taxon>Actinomycetota</taxon>
        <taxon>Actinomycetes</taxon>
        <taxon>Micrococcales</taxon>
        <taxon>Microbacteriaceae</taxon>
        <taxon>Microcella</taxon>
    </lineage>
</organism>
<gene>
    <name evidence="3" type="ORF">MalAC0309_0029</name>
</gene>
<keyword evidence="2" id="KW-0472">Membrane</keyword>
<dbReference type="Proteomes" id="UP000218965">
    <property type="component" value="Chromosome"/>
</dbReference>
<dbReference type="KEGG" id="malk:MalAC0309_0029"/>
<evidence type="ECO:0000313" key="4">
    <source>
        <dbReference type="Proteomes" id="UP000218965"/>
    </source>
</evidence>
<dbReference type="EMBL" id="AP017315">
    <property type="protein sequence ID" value="BAU30908.1"/>
    <property type="molecule type" value="Genomic_DNA"/>
</dbReference>
<dbReference type="RefSeq" id="WP_096419785.1">
    <property type="nucleotide sequence ID" value="NZ_AP017315.1"/>
</dbReference>
<keyword evidence="2" id="KW-0812">Transmembrane</keyword>
<reference evidence="4" key="1">
    <citation type="submission" date="2015-12" db="EMBL/GenBank/DDBJ databases">
        <authorList>
            <person name="Shamseldin A."/>
            <person name="Moawad H."/>
            <person name="Abd El-Rahim W.M."/>
            <person name="Sadowsky M.J."/>
        </authorList>
    </citation>
    <scope>NUCLEOTIDE SEQUENCE [LARGE SCALE GENOMIC DNA]</scope>
    <source>
        <strain evidence="4">JAM AC0309</strain>
    </source>
</reference>
<name>A0A0U5BJX1_9MICO</name>
<reference evidence="3 4" key="2">
    <citation type="submission" date="2016-01" db="EMBL/GenBank/DDBJ databases">
        <title>Microcella alkaliphila JAM AC0309 whole genome shotgun sequence.</title>
        <authorList>
            <person name="Kurata A."/>
            <person name="Hirose Y."/>
            <person name="Kishimoto N."/>
            <person name="Kobayashi T."/>
        </authorList>
    </citation>
    <scope>NUCLEOTIDE SEQUENCE [LARGE SCALE GENOMIC DNA]</scope>
    <source>
        <strain evidence="3 4">JAM AC0309</strain>
    </source>
</reference>
<proteinExistence type="predicted"/>
<sequence>MSDQTPAPEPGERQQLSVRRAPKLGAFMVVGGFLGFLATLIATVSVPSDPTSQVGLGTLVAYFSLYGITAGVVVGAIIGIVLDRVSRTRARTMEAVHEVVDPAPIEGELEDETGAEHPAAGDVDSADASGESTDAR</sequence>